<sequence>MAAGNIVDWLPSDAVVDPVNRPISHTMKLREFVPDEGTTISLRHDFPNYQSRRARGARNPATTPFCLVNGLIDCLGGYRSASGRQALAILWTLFPGYRGGPCCLTYWC</sequence>
<accession>A0A067JQF2</accession>
<dbReference type="EMBL" id="KK914920">
    <property type="protein sequence ID" value="KDP26191.1"/>
    <property type="molecule type" value="Genomic_DNA"/>
</dbReference>
<dbReference type="Proteomes" id="UP000027138">
    <property type="component" value="Unassembled WGS sequence"/>
</dbReference>
<proteinExistence type="predicted"/>
<dbReference type="AlphaFoldDB" id="A0A067JQF2"/>
<protein>
    <submittedName>
        <fullName evidence="1">Uncharacterized protein</fullName>
    </submittedName>
</protein>
<reference evidence="1 2" key="1">
    <citation type="journal article" date="2014" name="PLoS ONE">
        <title>Global Analysis of Gene Expression Profiles in Physic Nut (Jatropha curcas L.) Seedlings Exposed to Salt Stress.</title>
        <authorList>
            <person name="Zhang L."/>
            <person name="Zhang C."/>
            <person name="Wu P."/>
            <person name="Chen Y."/>
            <person name="Li M."/>
            <person name="Jiang H."/>
            <person name="Wu G."/>
        </authorList>
    </citation>
    <scope>NUCLEOTIDE SEQUENCE [LARGE SCALE GENOMIC DNA]</scope>
    <source>
        <strain evidence="2">cv. GZQX0401</strain>
        <tissue evidence="1">Young leaves</tissue>
    </source>
</reference>
<name>A0A067JQF2_JATCU</name>
<evidence type="ECO:0000313" key="1">
    <source>
        <dbReference type="EMBL" id="KDP26191.1"/>
    </source>
</evidence>
<organism evidence="1 2">
    <name type="scientific">Jatropha curcas</name>
    <name type="common">Barbados nut</name>
    <dbReference type="NCBI Taxonomy" id="180498"/>
    <lineage>
        <taxon>Eukaryota</taxon>
        <taxon>Viridiplantae</taxon>
        <taxon>Streptophyta</taxon>
        <taxon>Embryophyta</taxon>
        <taxon>Tracheophyta</taxon>
        <taxon>Spermatophyta</taxon>
        <taxon>Magnoliopsida</taxon>
        <taxon>eudicotyledons</taxon>
        <taxon>Gunneridae</taxon>
        <taxon>Pentapetalae</taxon>
        <taxon>rosids</taxon>
        <taxon>fabids</taxon>
        <taxon>Malpighiales</taxon>
        <taxon>Euphorbiaceae</taxon>
        <taxon>Crotonoideae</taxon>
        <taxon>Jatropheae</taxon>
        <taxon>Jatropha</taxon>
    </lineage>
</organism>
<gene>
    <name evidence="1" type="ORF">JCGZ_22687</name>
</gene>
<keyword evidence="2" id="KW-1185">Reference proteome</keyword>
<evidence type="ECO:0000313" key="2">
    <source>
        <dbReference type="Proteomes" id="UP000027138"/>
    </source>
</evidence>